<dbReference type="AlphaFoldDB" id="A0A4Y2L480"/>
<keyword evidence="2" id="KW-1185">Reference proteome</keyword>
<accession>A0A4Y2L480</accession>
<dbReference type="EMBL" id="BGPR01005363">
    <property type="protein sequence ID" value="GBN09491.1"/>
    <property type="molecule type" value="Genomic_DNA"/>
</dbReference>
<organism evidence="1 2">
    <name type="scientific">Araneus ventricosus</name>
    <name type="common">Orbweaver spider</name>
    <name type="synonym">Epeira ventricosa</name>
    <dbReference type="NCBI Taxonomy" id="182803"/>
    <lineage>
        <taxon>Eukaryota</taxon>
        <taxon>Metazoa</taxon>
        <taxon>Ecdysozoa</taxon>
        <taxon>Arthropoda</taxon>
        <taxon>Chelicerata</taxon>
        <taxon>Arachnida</taxon>
        <taxon>Araneae</taxon>
        <taxon>Araneomorphae</taxon>
        <taxon>Entelegynae</taxon>
        <taxon>Araneoidea</taxon>
        <taxon>Araneidae</taxon>
        <taxon>Araneus</taxon>
    </lineage>
</organism>
<evidence type="ECO:0000313" key="2">
    <source>
        <dbReference type="Proteomes" id="UP000499080"/>
    </source>
</evidence>
<protein>
    <submittedName>
        <fullName evidence="1">Uncharacterized protein</fullName>
    </submittedName>
</protein>
<gene>
    <name evidence="1" type="ORF">AVEN_62652_1</name>
</gene>
<comment type="caution">
    <text evidence="1">The sequence shown here is derived from an EMBL/GenBank/DDBJ whole genome shotgun (WGS) entry which is preliminary data.</text>
</comment>
<evidence type="ECO:0000313" key="1">
    <source>
        <dbReference type="EMBL" id="GBN09491.1"/>
    </source>
</evidence>
<name>A0A4Y2L480_ARAVE</name>
<reference evidence="1 2" key="1">
    <citation type="journal article" date="2019" name="Sci. Rep.">
        <title>Orb-weaving spider Araneus ventricosus genome elucidates the spidroin gene catalogue.</title>
        <authorList>
            <person name="Kono N."/>
            <person name="Nakamura H."/>
            <person name="Ohtoshi R."/>
            <person name="Moran D.A.P."/>
            <person name="Shinohara A."/>
            <person name="Yoshida Y."/>
            <person name="Fujiwara M."/>
            <person name="Mori M."/>
            <person name="Tomita M."/>
            <person name="Arakawa K."/>
        </authorList>
    </citation>
    <scope>NUCLEOTIDE SEQUENCE [LARGE SCALE GENOMIC DNA]</scope>
</reference>
<proteinExistence type="predicted"/>
<dbReference type="Proteomes" id="UP000499080">
    <property type="component" value="Unassembled WGS sequence"/>
</dbReference>
<sequence>MGVEDTVPAEFFVLLTAPLKPGVLGRKRHELDSPNLEGHLPHPLLYPFLKAKRNGLWLARIIGPPYRAYLLSDLRALPPLKEANRLRPAFVAVKGKFLDLPRPPHSCER</sequence>